<dbReference type="InterPro" id="IPR013128">
    <property type="entry name" value="Peptidase_C1A"/>
</dbReference>
<reference evidence="10" key="1">
    <citation type="submission" date="2022-01" db="EMBL/GenBank/DDBJ databases">
        <authorList>
            <person name="King R."/>
        </authorList>
    </citation>
    <scope>NUCLEOTIDE SEQUENCE</scope>
</reference>
<keyword evidence="5" id="KW-0865">Zymogen</keyword>
<dbReference type="GO" id="GO:0006508">
    <property type="term" value="P:proteolysis"/>
    <property type="evidence" value="ECO:0007669"/>
    <property type="project" value="UniProtKB-KW"/>
</dbReference>
<keyword evidence="11" id="KW-1185">Reference proteome</keyword>
<dbReference type="CDD" id="cd02248">
    <property type="entry name" value="Peptidase_C1A"/>
    <property type="match status" value="1"/>
</dbReference>
<reference evidence="10" key="2">
    <citation type="submission" date="2022-10" db="EMBL/GenBank/DDBJ databases">
        <authorList>
            <consortium name="ENA_rothamsted_submissions"/>
            <consortium name="culmorum"/>
            <person name="King R."/>
        </authorList>
    </citation>
    <scope>NUCLEOTIDE SEQUENCE</scope>
</reference>
<evidence type="ECO:0008006" key="12">
    <source>
        <dbReference type="Google" id="ProtNLM"/>
    </source>
</evidence>
<feature type="domain" description="Cathepsin propeptide inhibitor" evidence="9">
    <location>
        <begin position="23"/>
        <end position="83"/>
    </location>
</feature>
<evidence type="ECO:0000256" key="5">
    <source>
        <dbReference type="ARBA" id="ARBA00023145"/>
    </source>
</evidence>
<gene>
    <name evidence="10" type="ORF">PHAECO_LOCUS10149</name>
</gene>
<dbReference type="AlphaFoldDB" id="A0A9P0DNM6"/>
<dbReference type="InterPro" id="IPR000668">
    <property type="entry name" value="Peptidase_C1A_C"/>
</dbReference>
<sequence length="320" mass="35659">MGTILIFVCLFFIPDALTNTKEWTNFKEKFGKDYKSTLDEQRRFSIFQENLKIIEAHNEDYRNGKSTYYMGVNQFADMTQEEFINRLGPARNMDISGHSRIMDISTDDGNIPESIDWREIGAVTPVANQGECGSCYIYGALGSIESQHFLKSGKLINLSVQQILDCDEYNNGCIGGWPASVYKQIRENGAVLSEDYQSYQENVGQCQANGTLFKGIGYLSVPRNENALKTAVATYGPVSVEIDASYLNKYSGGVYFNASCNANMANHVLLVVGYGTENGQDYWLARNSWGTTFGIEGYVKMARNRNNNCAIANAPTLPIL</sequence>
<keyword evidence="3" id="KW-0378">Hydrolase</keyword>
<feature type="domain" description="Peptidase C1A papain C-terminal" evidence="8">
    <location>
        <begin position="111"/>
        <end position="319"/>
    </location>
</feature>
<feature type="chain" id="PRO_5040411766" description="Cathepsin L" evidence="7">
    <location>
        <begin position="19"/>
        <end position="320"/>
    </location>
</feature>
<dbReference type="Proteomes" id="UP001153737">
    <property type="component" value="Chromosome 6"/>
</dbReference>
<evidence type="ECO:0000313" key="11">
    <source>
        <dbReference type="Proteomes" id="UP001153737"/>
    </source>
</evidence>
<dbReference type="SMART" id="SM00645">
    <property type="entry name" value="Pept_C1"/>
    <property type="match status" value="1"/>
</dbReference>
<evidence type="ECO:0000256" key="6">
    <source>
        <dbReference type="ARBA" id="ARBA00023157"/>
    </source>
</evidence>
<dbReference type="Gene3D" id="3.90.70.10">
    <property type="entry name" value="Cysteine proteinases"/>
    <property type="match status" value="1"/>
</dbReference>
<dbReference type="OrthoDB" id="10253408at2759"/>
<dbReference type="EMBL" id="OU896712">
    <property type="protein sequence ID" value="CAH1173498.1"/>
    <property type="molecule type" value="Genomic_DNA"/>
</dbReference>
<keyword evidence="6" id="KW-1015">Disulfide bond</keyword>
<dbReference type="InterPro" id="IPR013201">
    <property type="entry name" value="Prot_inhib_I29"/>
</dbReference>
<accession>A0A9P0DNM6</accession>
<evidence type="ECO:0000256" key="2">
    <source>
        <dbReference type="ARBA" id="ARBA00022670"/>
    </source>
</evidence>
<dbReference type="PRINTS" id="PR00705">
    <property type="entry name" value="PAPAIN"/>
</dbReference>
<proteinExistence type="inferred from homology"/>
<evidence type="ECO:0000256" key="4">
    <source>
        <dbReference type="ARBA" id="ARBA00022807"/>
    </source>
</evidence>
<name>A0A9P0DNM6_PHACE</name>
<dbReference type="InterPro" id="IPR025661">
    <property type="entry name" value="Pept_asp_AS"/>
</dbReference>
<dbReference type="Pfam" id="PF08246">
    <property type="entry name" value="Inhibitor_I29"/>
    <property type="match status" value="1"/>
</dbReference>
<protein>
    <recommendedName>
        <fullName evidence="12">Cathepsin L</fullName>
    </recommendedName>
</protein>
<organism evidence="10 11">
    <name type="scientific">Phaedon cochleariae</name>
    <name type="common">Mustard beetle</name>
    <dbReference type="NCBI Taxonomy" id="80249"/>
    <lineage>
        <taxon>Eukaryota</taxon>
        <taxon>Metazoa</taxon>
        <taxon>Ecdysozoa</taxon>
        <taxon>Arthropoda</taxon>
        <taxon>Hexapoda</taxon>
        <taxon>Insecta</taxon>
        <taxon>Pterygota</taxon>
        <taxon>Neoptera</taxon>
        <taxon>Endopterygota</taxon>
        <taxon>Coleoptera</taxon>
        <taxon>Polyphaga</taxon>
        <taxon>Cucujiformia</taxon>
        <taxon>Chrysomeloidea</taxon>
        <taxon>Chrysomelidae</taxon>
        <taxon>Chrysomelinae</taxon>
        <taxon>Chrysomelini</taxon>
        <taxon>Phaedon</taxon>
    </lineage>
</organism>
<dbReference type="GO" id="GO:0008234">
    <property type="term" value="F:cysteine-type peptidase activity"/>
    <property type="evidence" value="ECO:0007669"/>
    <property type="project" value="UniProtKB-KW"/>
</dbReference>
<evidence type="ECO:0000256" key="3">
    <source>
        <dbReference type="ARBA" id="ARBA00022801"/>
    </source>
</evidence>
<dbReference type="InterPro" id="IPR038765">
    <property type="entry name" value="Papain-like_cys_pep_sf"/>
</dbReference>
<evidence type="ECO:0000256" key="7">
    <source>
        <dbReference type="SAM" id="SignalP"/>
    </source>
</evidence>
<dbReference type="InterPro" id="IPR039417">
    <property type="entry name" value="Peptidase_C1A_papain-like"/>
</dbReference>
<evidence type="ECO:0000259" key="8">
    <source>
        <dbReference type="SMART" id="SM00645"/>
    </source>
</evidence>
<evidence type="ECO:0000256" key="1">
    <source>
        <dbReference type="ARBA" id="ARBA00008455"/>
    </source>
</evidence>
<dbReference type="FunFam" id="3.90.70.10:FF:000006">
    <property type="entry name" value="Cathepsin S"/>
    <property type="match status" value="1"/>
</dbReference>
<keyword evidence="2" id="KW-0645">Protease</keyword>
<evidence type="ECO:0000259" key="9">
    <source>
        <dbReference type="SMART" id="SM00848"/>
    </source>
</evidence>
<dbReference type="SUPFAM" id="SSF54001">
    <property type="entry name" value="Cysteine proteinases"/>
    <property type="match status" value="1"/>
</dbReference>
<keyword evidence="4" id="KW-0788">Thiol protease</keyword>
<dbReference type="PANTHER" id="PTHR12411">
    <property type="entry name" value="CYSTEINE PROTEASE FAMILY C1-RELATED"/>
    <property type="match status" value="1"/>
</dbReference>
<dbReference type="InterPro" id="IPR000169">
    <property type="entry name" value="Pept_cys_AS"/>
</dbReference>
<comment type="similarity">
    <text evidence="1">Belongs to the peptidase C1 family.</text>
</comment>
<feature type="signal peptide" evidence="7">
    <location>
        <begin position="1"/>
        <end position="18"/>
    </location>
</feature>
<keyword evidence="7" id="KW-0732">Signal</keyword>
<dbReference type="PROSITE" id="PS00640">
    <property type="entry name" value="THIOL_PROTEASE_ASN"/>
    <property type="match status" value="1"/>
</dbReference>
<evidence type="ECO:0000313" key="10">
    <source>
        <dbReference type="EMBL" id="CAH1173498.1"/>
    </source>
</evidence>
<dbReference type="PROSITE" id="PS00139">
    <property type="entry name" value="THIOL_PROTEASE_CYS"/>
    <property type="match status" value="1"/>
</dbReference>
<dbReference type="Pfam" id="PF00112">
    <property type="entry name" value="Peptidase_C1"/>
    <property type="match status" value="1"/>
</dbReference>
<dbReference type="SMART" id="SM00848">
    <property type="entry name" value="Inhibitor_I29"/>
    <property type="match status" value="1"/>
</dbReference>